<name>A0A917H7L1_9MICC</name>
<dbReference type="AlphaFoldDB" id="A0A917H7L1"/>
<dbReference type="RefSeq" id="WP_188540022.1">
    <property type="nucleotide sequence ID" value="NZ_BMEQ01000035.1"/>
</dbReference>
<dbReference type="EMBL" id="BMEQ01000035">
    <property type="protein sequence ID" value="GGG69639.1"/>
    <property type="molecule type" value="Genomic_DNA"/>
</dbReference>
<dbReference type="Proteomes" id="UP000638848">
    <property type="component" value="Unassembled WGS sequence"/>
</dbReference>
<evidence type="ECO:0000313" key="2">
    <source>
        <dbReference type="Proteomes" id="UP000638848"/>
    </source>
</evidence>
<gene>
    <name evidence="1" type="ORF">GCM10011374_37630</name>
</gene>
<dbReference type="InterPro" id="IPR006311">
    <property type="entry name" value="TAT_signal"/>
</dbReference>
<comment type="caution">
    <text evidence="1">The sequence shown here is derived from an EMBL/GenBank/DDBJ whole genome shotgun (WGS) entry which is preliminary data.</text>
</comment>
<dbReference type="PROSITE" id="PS51318">
    <property type="entry name" value="TAT"/>
    <property type="match status" value="1"/>
</dbReference>
<proteinExistence type="predicted"/>
<sequence>MTDRNQPGPWAAEARSAEMSRRHLITAGSVLASAAVVGAASPAAAAVRESLRTQAVPTGRTDIALVRQQPGWNTIPVAFAQPNGNWQVTNGAAPNFIADWAHAPGVRVITGDFNNNGRTDIALVRQTPGWNTIPVAFSQGNGTWQITNRAAPNFIASWAPTPGVQVVTGNFR</sequence>
<reference evidence="1" key="2">
    <citation type="submission" date="2020-09" db="EMBL/GenBank/DDBJ databases">
        <authorList>
            <person name="Sun Q."/>
            <person name="Zhou Y."/>
        </authorList>
    </citation>
    <scope>NUCLEOTIDE SEQUENCE</scope>
    <source>
        <strain evidence="1">CGMCC 1.12187</strain>
    </source>
</reference>
<accession>A0A917H7L1</accession>
<reference evidence="1" key="1">
    <citation type="journal article" date="2014" name="Int. J. Syst. Evol. Microbiol.">
        <title>Complete genome sequence of Corynebacterium casei LMG S-19264T (=DSM 44701T), isolated from a smear-ripened cheese.</title>
        <authorList>
            <consortium name="US DOE Joint Genome Institute (JGI-PGF)"/>
            <person name="Walter F."/>
            <person name="Albersmeier A."/>
            <person name="Kalinowski J."/>
            <person name="Ruckert C."/>
        </authorList>
    </citation>
    <scope>NUCLEOTIDE SEQUENCE</scope>
    <source>
        <strain evidence="1">CGMCC 1.12187</strain>
    </source>
</reference>
<organism evidence="1 2">
    <name type="scientific">Kocuria dechangensis</name>
    <dbReference type="NCBI Taxonomy" id="1176249"/>
    <lineage>
        <taxon>Bacteria</taxon>
        <taxon>Bacillati</taxon>
        <taxon>Actinomycetota</taxon>
        <taxon>Actinomycetes</taxon>
        <taxon>Micrococcales</taxon>
        <taxon>Micrococcaceae</taxon>
        <taxon>Kocuria</taxon>
    </lineage>
</organism>
<evidence type="ECO:0000313" key="1">
    <source>
        <dbReference type="EMBL" id="GGG69639.1"/>
    </source>
</evidence>
<dbReference type="SUPFAM" id="SSF69318">
    <property type="entry name" value="Integrin alpha N-terminal domain"/>
    <property type="match status" value="1"/>
</dbReference>
<protein>
    <recommendedName>
        <fullName evidence="3">VCBS repeat-containing protein</fullName>
    </recommendedName>
</protein>
<evidence type="ECO:0008006" key="3">
    <source>
        <dbReference type="Google" id="ProtNLM"/>
    </source>
</evidence>
<dbReference type="InterPro" id="IPR028994">
    <property type="entry name" value="Integrin_alpha_N"/>
</dbReference>
<keyword evidence="2" id="KW-1185">Reference proteome</keyword>